<dbReference type="WBParaSite" id="ACAC_0001288101-mRNA-1">
    <property type="protein sequence ID" value="ACAC_0001288101-mRNA-1"/>
    <property type="gene ID" value="ACAC_0001288101"/>
</dbReference>
<evidence type="ECO:0000256" key="7">
    <source>
        <dbReference type="ARBA" id="ARBA00023125"/>
    </source>
</evidence>
<dbReference type="STRING" id="6313.A0A0K0DMG7"/>
<dbReference type="AlphaFoldDB" id="A0A0K0DMG7"/>
<dbReference type="CDD" id="cd22912">
    <property type="entry name" value="HFD_H4"/>
    <property type="match status" value="1"/>
</dbReference>
<accession>A0A0K0DMG7</accession>
<protein>
    <recommendedName>
        <fullName evidence="5 10">Histone H4</fullName>
    </recommendedName>
</protein>
<evidence type="ECO:0000313" key="12">
    <source>
        <dbReference type="WBParaSite" id="ACAC_0001288101-mRNA-1"/>
    </source>
</evidence>
<evidence type="ECO:0000256" key="6">
    <source>
        <dbReference type="ARBA" id="ARBA00022454"/>
    </source>
</evidence>
<keyword evidence="6 10" id="KW-0158">Chromosome</keyword>
<dbReference type="GO" id="GO:0046982">
    <property type="term" value="F:protein heterodimerization activity"/>
    <property type="evidence" value="ECO:0007669"/>
    <property type="project" value="InterPro"/>
</dbReference>
<dbReference type="GO" id="GO:0005634">
    <property type="term" value="C:nucleus"/>
    <property type="evidence" value="ECO:0007669"/>
    <property type="project" value="UniProtKB-SubCell"/>
</dbReference>
<comment type="function">
    <text evidence="1 10">Core component of nucleosome. Nucleosomes wrap and compact DNA into chromatin, limiting DNA accessibility to the cellular machineries which require DNA as a template. Histones thereby play a central role in transcription regulation, DNA repair, DNA replication and chromosomal stability. DNA accessibility is regulated via a complex set of post-translational modifications of histones, also called histone code, and nucleosome remodeling.</text>
</comment>
<evidence type="ECO:0000256" key="8">
    <source>
        <dbReference type="ARBA" id="ARBA00023242"/>
    </source>
</evidence>
<evidence type="ECO:0000313" key="11">
    <source>
        <dbReference type="Proteomes" id="UP000035642"/>
    </source>
</evidence>
<sequence>MSGRGKGSEGQGKGGAKCHRQVLRNSVQGITKQAIRPLAPRAGVIRFSELVYDETRKVLKVLLESVLRDATTYCVHAMRRTVTARYGLCSETPWT</sequence>
<dbReference type="InterPro" id="IPR009072">
    <property type="entry name" value="Histone-fold"/>
</dbReference>
<keyword evidence="9 10" id="KW-0544">Nucleosome core</keyword>
<dbReference type="GO" id="GO:0000786">
    <property type="term" value="C:nucleosome"/>
    <property type="evidence" value="ECO:0007669"/>
    <property type="project" value="UniProtKB-KW"/>
</dbReference>
<evidence type="ECO:0000256" key="3">
    <source>
        <dbReference type="ARBA" id="ARBA00004286"/>
    </source>
</evidence>
<evidence type="ECO:0000256" key="9">
    <source>
        <dbReference type="ARBA" id="ARBA00023269"/>
    </source>
</evidence>
<keyword evidence="11" id="KW-1185">Reference proteome</keyword>
<dbReference type="GO" id="GO:0003677">
    <property type="term" value="F:DNA binding"/>
    <property type="evidence" value="ECO:0007669"/>
    <property type="project" value="UniProtKB-KW"/>
</dbReference>
<proteinExistence type="inferred from homology"/>
<dbReference type="InterPro" id="IPR001951">
    <property type="entry name" value="Histone_H4"/>
</dbReference>
<reference evidence="12" key="2">
    <citation type="submission" date="2017-02" db="UniProtKB">
        <authorList>
            <consortium name="WormBaseParasite"/>
        </authorList>
    </citation>
    <scope>IDENTIFICATION</scope>
</reference>
<dbReference type="Gene3D" id="1.10.20.10">
    <property type="entry name" value="Histone, subunit A"/>
    <property type="match status" value="1"/>
</dbReference>
<comment type="subunit">
    <text evidence="10">The nucleosome is a histone octamer containing two molecules each of H2A, H2B, H3 and H4 assembled in one H3-H4 heterotetramer and two H2A-H2B heterodimers. The octamer wraps approximately 147 bp of DNA.</text>
</comment>
<organism evidence="11 12">
    <name type="scientific">Angiostrongylus cantonensis</name>
    <name type="common">Rat lungworm</name>
    <dbReference type="NCBI Taxonomy" id="6313"/>
    <lineage>
        <taxon>Eukaryota</taxon>
        <taxon>Metazoa</taxon>
        <taxon>Ecdysozoa</taxon>
        <taxon>Nematoda</taxon>
        <taxon>Chromadorea</taxon>
        <taxon>Rhabditida</taxon>
        <taxon>Rhabditina</taxon>
        <taxon>Rhabditomorpha</taxon>
        <taxon>Strongyloidea</taxon>
        <taxon>Metastrongylidae</taxon>
        <taxon>Angiostrongylus</taxon>
    </lineage>
</organism>
<evidence type="ECO:0000256" key="2">
    <source>
        <dbReference type="ARBA" id="ARBA00004123"/>
    </source>
</evidence>
<dbReference type="PANTHER" id="PTHR10484">
    <property type="entry name" value="HISTONE H4"/>
    <property type="match status" value="1"/>
</dbReference>
<evidence type="ECO:0000256" key="5">
    <source>
        <dbReference type="ARBA" id="ARBA00020836"/>
    </source>
</evidence>
<name>A0A0K0DMG7_ANGCA</name>
<dbReference type="PRINTS" id="PR00623">
    <property type="entry name" value="HISTONEH4"/>
</dbReference>
<evidence type="ECO:0000256" key="10">
    <source>
        <dbReference type="RuleBase" id="RU000528"/>
    </source>
</evidence>
<dbReference type="SMART" id="SM00417">
    <property type="entry name" value="H4"/>
    <property type="match status" value="1"/>
</dbReference>
<evidence type="ECO:0000256" key="1">
    <source>
        <dbReference type="ARBA" id="ARBA00002001"/>
    </source>
</evidence>
<comment type="subcellular location">
    <subcellularLocation>
        <location evidence="3">Chromosome</location>
    </subcellularLocation>
    <subcellularLocation>
        <location evidence="2">Nucleus</location>
    </subcellularLocation>
</comment>
<reference evidence="11" key="1">
    <citation type="submission" date="2012-09" db="EMBL/GenBank/DDBJ databases">
        <authorList>
            <person name="Martin A.A."/>
        </authorList>
    </citation>
    <scope>NUCLEOTIDE SEQUENCE</scope>
</reference>
<keyword evidence="7 10" id="KW-0238">DNA-binding</keyword>
<dbReference type="GO" id="GO:0030527">
    <property type="term" value="F:structural constituent of chromatin"/>
    <property type="evidence" value="ECO:0007669"/>
    <property type="project" value="InterPro"/>
</dbReference>
<dbReference type="Proteomes" id="UP000035642">
    <property type="component" value="Unassembled WGS sequence"/>
</dbReference>
<evidence type="ECO:0000256" key="4">
    <source>
        <dbReference type="ARBA" id="ARBA00006564"/>
    </source>
</evidence>
<comment type="similarity">
    <text evidence="4 10">Belongs to the histone H4 family.</text>
</comment>
<keyword evidence="8 10" id="KW-0539">Nucleus</keyword>
<dbReference type="SUPFAM" id="SSF47113">
    <property type="entry name" value="Histone-fold"/>
    <property type="match status" value="1"/>
</dbReference>